<gene>
    <name evidence="6" type="ORF">FH972_025427</name>
</gene>
<dbReference type="PROSITE" id="PS50293">
    <property type="entry name" value="TPR_REGION"/>
    <property type="match status" value="1"/>
</dbReference>
<evidence type="ECO:0000313" key="6">
    <source>
        <dbReference type="EMBL" id="KAB8527774.1"/>
    </source>
</evidence>
<feature type="repeat" description="TPR" evidence="3">
    <location>
        <begin position="866"/>
        <end position="899"/>
    </location>
</feature>
<keyword evidence="5" id="KW-0732">Signal</keyword>
<dbReference type="PANTHER" id="PTHR12558">
    <property type="entry name" value="CELL DIVISION CYCLE 16,23,27"/>
    <property type="match status" value="1"/>
</dbReference>
<feature type="compositionally biased region" description="Low complexity" evidence="4">
    <location>
        <begin position="527"/>
        <end position="545"/>
    </location>
</feature>
<reference evidence="6 7" key="1">
    <citation type="submission" date="2019-06" db="EMBL/GenBank/DDBJ databases">
        <title>A chromosomal-level reference genome of Carpinus fangiana (Coryloideae, Betulaceae).</title>
        <authorList>
            <person name="Yang X."/>
            <person name="Wang Z."/>
            <person name="Zhang L."/>
            <person name="Hao G."/>
            <person name="Liu J."/>
            <person name="Yang Y."/>
        </authorList>
    </citation>
    <scope>NUCLEOTIDE SEQUENCE [LARGE SCALE GENOMIC DNA]</scope>
    <source>
        <strain evidence="6">Cfa_2016G</strain>
        <tissue evidence="6">Leaf</tissue>
    </source>
</reference>
<feature type="compositionally biased region" description="Polar residues" evidence="4">
    <location>
        <begin position="471"/>
        <end position="481"/>
    </location>
</feature>
<dbReference type="Pfam" id="PF00515">
    <property type="entry name" value="TPR_1"/>
    <property type="match status" value="1"/>
</dbReference>
<dbReference type="PROSITE" id="PS50005">
    <property type="entry name" value="TPR"/>
    <property type="match status" value="5"/>
</dbReference>
<dbReference type="GO" id="GO:0016567">
    <property type="term" value="P:protein ubiquitination"/>
    <property type="evidence" value="ECO:0007669"/>
    <property type="project" value="TreeGrafter"/>
</dbReference>
<dbReference type="Proteomes" id="UP000327013">
    <property type="component" value="Unassembled WGS sequence"/>
</dbReference>
<evidence type="ECO:0000256" key="4">
    <source>
        <dbReference type="SAM" id="MobiDB-lite"/>
    </source>
</evidence>
<dbReference type="GO" id="GO:0007091">
    <property type="term" value="P:metaphase/anaphase transition of mitotic cell cycle"/>
    <property type="evidence" value="ECO:0007669"/>
    <property type="project" value="TreeGrafter"/>
</dbReference>
<evidence type="ECO:0000256" key="2">
    <source>
        <dbReference type="ARBA" id="ARBA00038210"/>
    </source>
</evidence>
<dbReference type="GO" id="GO:0005680">
    <property type="term" value="C:anaphase-promoting complex"/>
    <property type="evidence" value="ECO:0007669"/>
    <property type="project" value="TreeGrafter"/>
</dbReference>
<name>A0A5N6L1L2_9ROSI</name>
<feature type="compositionally biased region" description="Basic and acidic residues" evidence="4">
    <location>
        <begin position="433"/>
        <end position="442"/>
    </location>
</feature>
<dbReference type="Pfam" id="PF12895">
    <property type="entry name" value="ANAPC3"/>
    <property type="match status" value="1"/>
</dbReference>
<dbReference type="PANTHER" id="PTHR12558:SF13">
    <property type="entry name" value="CELL DIVISION CYCLE PROTEIN 27 HOMOLOG"/>
    <property type="match status" value="1"/>
</dbReference>
<evidence type="ECO:0000256" key="3">
    <source>
        <dbReference type="PROSITE-ProRule" id="PRU00339"/>
    </source>
</evidence>
<protein>
    <recommendedName>
        <fullName evidence="8">Cdc23 domain-containing protein</fullName>
    </recommendedName>
</protein>
<accession>A0A5N6L1L2</accession>
<feature type="chain" id="PRO_5024377982" description="Cdc23 domain-containing protein" evidence="5">
    <location>
        <begin position="21"/>
        <end position="921"/>
    </location>
</feature>
<feature type="compositionally biased region" description="Basic and acidic residues" evidence="4">
    <location>
        <begin position="548"/>
        <end position="561"/>
    </location>
</feature>
<dbReference type="GO" id="GO:0051301">
    <property type="term" value="P:cell division"/>
    <property type="evidence" value="ECO:0007669"/>
    <property type="project" value="TreeGrafter"/>
</dbReference>
<feature type="repeat" description="TPR" evidence="3">
    <location>
        <begin position="251"/>
        <end position="284"/>
    </location>
</feature>
<dbReference type="Pfam" id="PF13181">
    <property type="entry name" value="TPR_8"/>
    <property type="match status" value="2"/>
</dbReference>
<feature type="region of interest" description="Disordered" evidence="4">
    <location>
        <begin position="527"/>
        <end position="563"/>
    </location>
</feature>
<dbReference type="EMBL" id="VIBQ01000056">
    <property type="protein sequence ID" value="KAB8527774.1"/>
    <property type="molecule type" value="Genomic_DNA"/>
</dbReference>
<evidence type="ECO:0000256" key="1">
    <source>
        <dbReference type="ARBA" id="ARBA00022803"/>
    </source>
</evidence>
<keyword evidence="1 3" id="KW-0802">TPR repeat</keyword>
<dbReference type="InterPro" id="IPR011990">
    <property type="entry name" value="TPR-like_helical_dom_sf"/>
</dbReference>
<dbReference type="InterPro" id="IPR019734">
    <property type="entry name" value="TPR_rpt"/>
</dbReference>
<feature type="signal peptide" evidence="5">
    <location>
        <begin position="1"/>
        <end position="20"/>
    </location>
</feature>
<dbReference type="AlphaFoldDB" id="A0A5N6L1L2"/>
<dbReference type="Gene3D" id="1.25.40.10">
    <property type="entry name" value="Tetratricopeptide repeat domain"/>
    <property type="match status" value="4"/>
</dbReference>
<dbReference type="GO" id="GO:0005737">
    <property type="term" value="C:cytoplasm"/>
    <property type="evidence" value="ECO:0007669"/>
    <property type="project" value="TreeGrafter"/>
</dbReference>
<sequence>MRRAGGLALGAFTQVAGSAAATPAALIDHAVCTSHNNSHAAARSLPTPHRPLQRCLTRARVAPDQSTLATVRVGVHAPTNHPILPPLRLRLQSDPPCDHLRSLGIACDFFPPPPLLLHLEPAMGPSSNAMAAQLRQMILYHFDNNFYDNALFLAGRLNSIDPRNSDSIHLLALCHLRLGQYKAAYDYCRLTALRGAHLGCAYVFAQACLALEKHTEGVAALEKSRVLWSGKTQLGGGRHEDASKRFLPDAAAVFCLLGKLLWANNDPKRAVECYVEALKLNPFMWDAFERLCETNTPIRASAIFKPNPELLAFLSTGRPGDEFPLAVAQPVQSYKTSNWYTPSNDPFNGKIATDSSSGLGSSNITSKLNIGASSIPSAPMFSLSVETPPSQHEFDGPLGPPAASSTHQVFAMEPPNAPVRRHRPEPSVNGEMAKLRFGDRARLKTSSSDVNDVAEPRKTSSQIAHPKRTISGHSTQSSASGGISDPTAAPQRRSVRLFKKDRETSVPAAAPPAPMKDLREIRKVRATGTRGRTATTSTVGRVVSGNRKQLDPGEGALKEPRLQSLDMDAVSAPQRPLPNDGSQDRDALKELLELMSKLAGGYHALCRYQMPLALQCFQSVPTQHRDSPWVLAQIGKAQYEQNNYLEAERTFARLRKMCPSRMQDMEVYSTVLWHLKNDTELAFLSHELVETERLSPQAWCTIGNSFSLSRDHDQALKCFKRSTQLDPKFAYGFTLQGHEHVENEEYEKALLSYRKAIAVDRRHYNGWYGLGKVYEKLGKYDMAESHYRRAAEINPNNSIIRVCIGAVLEKQKKPLLALQQYEKACELAPTSAISKFKKARVLLSMRRIREALAEFLDLKDMVPDESSLHFMLGRTYKVLHDKSNAIRHFTIALNLDPKASQYIKEAMEDLDDDDDQMDDDD</sequence>
<dbReference type="GO" id="GO:0031145">
    <property type="term" value="P:anaphase-promoting complex-dependent catabolic process"/>
    <property type="evidence" value="ECO:0007669"/>
    <property type="project" value="TreeGrafter"/>
</dbReference>
<feature type="repeat" description="TPR" evidence="3">
    <location>
        <begin position="764"/>
        <end position="797"/>
    </location>
</feature>
<evidence type="ECO:0000313" key="7">
    <source>
        <dbReference type="Proteomes" id="UP000327013"/>
    </source>
</evidence>
<comment type="similarity">
    <text evidence="2">Belongs to the APC3/CDC27 family.</text>
</comment>
<dbReference type="SMART" id="SM00028">
    <property type="entry name" value="TPR"/>
    <property type="match status" value="8"/>
</dbReference>
<feature type="repeat" description="TPR" evidence="3">
    <location>
        <begin position="696"/>
        <end position="729"/>
    </location>
</feature>
<dbReference type="SUPFAM" id="SSF48452">
    <property type="entry name" value="TPR-like"/>
    <property type="match status" value="3"/>
</dbReference>
<feature type="repeat" description="TPR" evidence="3">
    <location>
        <begin position="730"/>
        <end position="763"/>
    </location>
</feature>
<dbReference type="OrthoDB" id="329563at2759"/>
<organism evidence="6 7">
    <name type="scientific">Carpinus fangiana</name>
    <dbReference type="NCBI Taxonomy" id="176857"/>
    <lineage>
        <taxon>Eukaryota</taxon>
        <taxon>Viridiplantae</taxon>
        <taxon>Streptophyta</taxon>
        <taxon>Embryophyta</taxon>
        <taxon>Tracheophyta</taxon>
        <taxon>Spermatophyta</taxon>
        <taxon>Magnoliopsida</taxon>
        <taxon>eudicotyledons</taxon>
        <taxon>Gunneridae</taxon>
        <taxon>Pentapetalae</taxon>
        <taxon>rosids</taxon>
        <taxon>fabids</taxon>
        <taxon>Fagales</taxon>
        <taxon>Betulaceae</taxon>
        <taxon>Carpinus</taxon>
    </lineage>
</organism>
<proteinExistence type="inferred from homology"/>
<evidence type="ECO:0008006" key="8">
    <source>
        <dbReference type="Google" id="ProtNLM"/>
    </source>
</evidence>
<keyword evidence="7" id="KW-1185">Reference proteome</keyword>
<feature type="region of interest" description="Disordered" evidence="4">
    <location>
        <begin position="416"/>
        <end position="491"/>
    </location>
</feature>
<comment type="caution">
    <text evidence="6">The sequence shown here is derived from an EMBL/GenBank/DDBJ whole genome shotgun (WGS) entry which is preliminary data.</text>
</comment>
<evidence type="ECO:0000256" key="5">
    <source>
        <dbReference type="SAM" id="SignalP"/>
    </source>
</evidence>